<accession>A0A2M4CCD3</accession>
<evidence type="ECO:0000313" key="1">
    <source>
        <dbReference type="EMBL" id="MBW62974.1"/>
    </source>
</evidence>
<reference evidence="1" key="1">
    <citation type="submission" date="2018-01" db="EMBL/GenBank/DDBJ databases">
        <title>An insight into the sialome of Amazonian anophelines.</title>
        <authorList>
            <person name="Ribeiro J.M."/>
            <person name="Scarpassa V."/>
            <person name="Calvo E."/>
        </authorList>
    </citation>
    <scope>NUCLEOTIDE SEQUENCE</scope>
    <source>
        <tissue evidence="1">Salivary glands</tissue>
    </source>
</reference>
<name>A0A2M4CCD3_9DIPT</name>
<protein>
    <submittedName>
        <fullName evidence="1">Putative secreted protein</fullName>
    </submittedName>
</protein>
<dbReference type="EMBL" id="GGFJ01013833">
    <property type="protein sequence ID" value="MBW62974.1"/>
    <property type="molecule type" value="Transcribed_RNA"/>
</dbReference>
<organism evidence="1">
    <name type="scientific">Anopheles marajoara</name>
    <dbReference type="NCBI Taxonomy" id="58244"/>
    <lineage>
        <taxon>Eukaryota</taxon>
        <taxon>Metazoa</taxon>
        <taxon>Ecdysozoa</taxon>
        <taxon>Arthropoda</taxon>
        <taxon>Hexapoda</taxon>
        <taxon>Insecta</taxon>
        <taxon>Pterygota</taxon>
        <taxon>Neoptera</taxon>
        <taxon>Endopterygota</taxon>
        <taxon>Diptera</taxon>
        <taxon>Nematocera</taxon>
        <taxon>Culicoidea</taxon>
        <taxon>Culicidae</taxon>
        <taxon>Anophelinae</taxon>
        <taxon>Anopheles</taxon>
    </lineage>
</organism>
<dbReference type="AlphaFoldDB" id="A0A2M4CCD3"/>
<proteinExistence type="predicted"/>
<sequence>MQTKRRWSRFSVVLNLFRPAARIASATSWASLHSLCVGEVSQLEDDDEAPCGRPPSPLSVATASVLLVDVPAGAKRW</sequence>